<keyword evidence="1" id="KW-0812">Transmembrane</keyword>
<keyword evidence="3" id="KW-1185">Reference proteome</keyword>
<dbReference type="AlphaFoldDB" id="A0A1H9RFA6"/>
<dbReference type="OrthoDB" id="1121797at2"/>
<dbReference type="Proteomes" id="UP000183658">
    <property type="component" value="Unassembled WGS sequence"/>
</dbReference>
<dbReference type="RefSeq" id="WP_074724613.1">
    <property type="nucleotide sequence ID" value="NZ_CBCRVS010000021.1"/>
</dbReference>
<feature type="transmembrane region" description="Helical" evidence="1">
    <location>
        <begin position="71"/>
        <end position="96"/>
    </location>
</feature>
<evidence type="ECO:0000313" key="3">
    <source>
        <dbReference type="Proteomes" id="UP000183658"/>
    </source>
</evidence>
<protein>
    <recommendedName>
        <fullName evidence="4">DUF5362 domain-containing protein</fullName>
    </recommendedName>
</protein>
<organism evidence="2 3">
    <name type="scientific">Flavobacterium frigoris</name>
    <dbReference type="NCBI Taxonomy" id="229204"/>
    <lineage>
        <taxon>Bacteria</taxon>
        <taxon>Pseudomonadati</taxon>
        <taxon>Bacteroidota</taxon>
        <taxon>Flavobacteriia</taxon>
        <taxon>Flavobacteriales</taxon>
        <taxon>Flavobacteriaceae</taxon>
        <taxon>Flavobacterium</taxon>
    </lineage>
</organism>
<accession>A0A1H9RFA6</accession>
<evidence type="ECO:0000256" key="1">
    <source>
        <dbReference type="SAM" id="Phobius"/>
    </source>
</evidence>
<proteinExistence type="predicted"/>
<sequence>MEENFTEVVSKRNFELSEEAQGFLKETAKWAYFLSIIGFVGVGFMVLLAFFMGTIFSVLSSSLGKGMNPMMGFGAGFTVLYLLIALLYFFPIYYLFQFSSKLKKAFKFNDNEEINASFEFLKSHYKFMGILALIFVCFYGFIILMGLIVGIFSAF</sequence>
<reference evidence="3" key="1">
    <citation type="submission" date="2016-10" db="EMBL/GenBank/DDBJ databases">
        <authorList>
            <person name="Varghese N."/>
            <person name="Submissions S."/>
        </authorList>
    </citation>
    <scope>NUCLEOTIDE SEQUENCE [LARGE SCALE GENOMIC DNA]</scope>
    <source>
        <strain evidence="3">DSM 15719</strain>
    </source>
</reference>
<gene>
    <name evidence="2" type="ORF">SAMN05444355_12024</name>
</gene>
<dbReference type="EMBL" id="FOFZ01000020">
    <property type="protein sequence ID" value="SER70649.1"/>
    <property type="molecule type" value="Genomic_DNA"/>
</dbReference>
<keyword evidence="1" id="KW-0472">Membrane</keyword>
<feature type="transmembrane region" description="Helical" evidence="1">
    <location>
        <begin position="127"/>
        <end position="152"/>
    </location>
</feature>
<name>A0A1H9RFA6_FLAFI</name>
<keyword evidence="1" id="KW-1133">Transmembrane helix</keyword>
<feature type="transmembrane region" description="Helical" evidence="1">
    <location>
        <begin position="30"/>
        <end position="59"/>
    </location>
</feature>
<evidence type="ECO:0000313" key="2">
    <source>
        <dbReference type="EMBL" id="SER70649.1"/>
    </source>
</evidence>
<evidence type="ECO:0008006" key="4">
    <source>
        <dbReference type="Google" id="ProtNLM"/>
    </source>
</evidence>